<dbReference type="EMBL" id="LT629787">
    <property type="protein sequence ID" value="SDU04103.1"/>
    <property type="molecule type" value="Genomic_DNA"/>
</dbReference>
<sequence length="195" mass="21883">MFADALGRVLRSSGASVIRASVDGFHHPRAVRYRRGRYSAEGFYRDSFDYARLKQALLDPLSPGGTGKFVPAVFDHPSDSPVSLREGQGRVGDILLFDGIFAHRPELRGYWDLSVFLEVPFETSIKRLGQRDGGPTDAQAPLNRRYIEGQELYLRECTPTDQATVIVDNTTPDSPRIIRWRRDSTDDLMAGLPDK</sequence>
<dbReference type="AlphaFoldDB" id="A0A1H2FA31"/>
<gene>
    <name evidence="1" type="ORF">SAMN05216210_1398</name>
</gene>
<name>A0A1H2FA31_9GAMM</name>
<dbReference type="SUPFAM" id="SSF52540">
    <property type="entry name" value="P-loop containing nucleoside triphosphate hydrolases"/>
    <property type="match status" value="1"/>
</dbReference>
<accession>A0A1H2FA31</accession>
<reference evidence="2" key="1">
    <citation type="submission" date="2016-10" db="EMBL/GenBank/DDBJ databases">
        <authorList>
            <person name="Varghese N."/>
            <person name="Submissions S."/>
        </authorList>
    </citation>
    <scope>NUCLEOTIDE SEQUENCE [LARGE SCALE GENOMIC DNA]</scope>
    <source>
        <strain evidence="2">CECT 8338</strain>
    </source>
</reference>
<protein>
    <submittedName>
        <fullName evidence="1">Uridine kinase</fullName>
    </submittedName>
</protein>
<organism evidence="1 2">
    <name type="scientific">Halopseudomonas salegens</name>
    <dbReference type="NCBI Taxonomy" id="1434072"/>
    <lineage>
        <taxon>Bacteria</taxon>
        <taxon>Pseudomonadati</taxon>
        <taxon>Pseudomonadota</taxon>
        <taxon>Gammaproteobacteria</taxon>
        <taxon>Pseudomonadales</taxon>
        <taxon>Pseudomonadaceae</taxon>
        <taxon>Halopseudomonas</taxon>
    </lineage>
</organism>
<keyword evidence="1" id="KW-0808">Transferase</keyword>
<dbReference type="InterPro" id="IPR027417">
    <property type="entry name" value="P-loop_NTPase"/>
</dbReference>
<dbReference type="Gene3D" id="3.40.50.300">
    <property type="entry name" value="P-loop containing nucleotide triphosphate hydrolases"/>
    <property type="match status" value="1"/>
</dbReference>
<evidence type="ECO:0000313" key="2">
    <source>
        <dbReference type="Proteomes" id="UP000243924"/>
    </source>
</evidence>
<keyword evidence="1" id="KW-0418">Kinase</keyword>
<proteinExistence type="predicted"/>
<dbReference type="STRING" id="1434072.SAMN05216210_1398"/>
<dbReference type="Proteomes" id="UP000243924">
    <property type="component" value="Chromosome I"/>
</dbReference>
<evidence type="ECO:0000313" key="1">
    <source>
        <dbReference type="EMBL" id="SDU04103.1"/>
    </source>
</evidence>
<dbReference type="GO" id="GO:0016301">
    <property type="term" value="F:kinase activity"/>
    <property type="evidence" value="ECO:0007669"/>
    <property type="project" value="UniProtKB-KW"/>
</dbReference>
<keyword evidence="2" id="KW-1185">Reference proteome</keyword>